<dbReference type="InterPro" id="IPR013113">
    <property type="entry name" value="SIP_FAD-bd"/>
</dbReference>
<dbReference type="PATRIC" id="fig|35806.4.peg.1053"/>
<evidence type="ECO:0000313" key="5">
    <source>
        <dbReference type="Proteomes" id="UP000064912"/>
    </source>
</evidence>
<dbReference type="Gene3D" id="2.40.30.10">
    <property type="entry name" value="Translation factors"/>
    <property type="match status" value="1"/>
</dbReference>
<evidence type="ECO:0000256" key="1">
    <source>
        <dbReference type="ARBA" id="ARBA00035644"/>
    </source>
</evidence>
<reference evidence="4 5" key="1">
    <citation type="submission" date="2015-02" db="EMBL/GenBank/DDBJ databases">
        <title>Genome sequene of Rhodovulum sulfidophilum DSM 2351.</title>
        <authorList>
            <person name="Nagao N."/>
        </authorList>
    </citation>
    <scope>NUCLEOTIDE SEQUENCE [LARGE SCALE GENOMIC DNA]</scope>
    <source>
        <strain evidence="4 5">DSM 2351</strain>
    </source>
</reference>
<dbReference type="CDD" id="cd06193">
    <property type="entry name" value="siderophore_interacting"/>
    <property type="match status" value="1"/>
</dbReference>
<dbReference type="Gene3D" id="3.40.50.80">
    <property type="entry name" value="Nucleotide-binding domain of ferredoxin-NADP reductase (FNR) module"/>
    <property type="match status" value="1"/>
</dbReference>
<dbReference type="Pfam" id="PF04954">
    <property type="entry name" value="SIP"/>
    <property type="match status" value="1"/>
</dbReference>
<evidence type="ECO:0000259" key="3">
    <source>
        <dbReference type="Pfam" id="PF08021"/>
    </source>
</evidence>
<dbReference type="InterPro" id="IPR039261">
    <property type="entry name" value="FNR_nucleotide-bd"/>
</dbReference>
<protein>
    <submittedName>
        <fullName evidence="4">FAD-binding 9, siderophore-interacting domain protein</fullName>
    </submittedName>
</protein>
<accession>A0A0D6B0I0</accession>
<dbReference type="PANTHER" id="PTHR30157:SF0">
    <property type="entry name" value="NADPH-DEPENDENT FERRIC-CHELATE REDUCTASE"/>
    <property type="match status" value="1"/>
</dbReference>
<evidence type="ECO:0000313" key="4">
    <source>
        <dbReference type="EMBL" id="BAQ68194.1"/>
    </source>
</evidence>
<feature type="domain" description="SIP-like Rossmann fold" evidence="2">
    <location>
        <begin position="226"/>
        <end position="326"/>
    </location>
</feature>
<dbReference type="KEGG" id="rsu:NHU_01029"/>
<dbReference type="EMBL" id="AP014800">
    <property type="protein sequence ID" value="BAQ68194.1"/>
    <property type="molecule type" value="Genomic_DNA"/>
</dbReference>
<name>A0A0D6B0I0_RHOSU</name>
<sequence>MGIEEMHRTRGRVVERAGDAMAALRACASEWDLAVSETAEGVIMDLPGARLVLQPTGTGLGIEIAAPDDVHLRAAQDNLTEVLAGGGIEIGWDDVAAGALAPGLSIGKVISCGQSAPGFLRLRVGLADAGRFASAGLHFRLLLPPLDRDPIWPQIGKTARVDWPEGADALHRAVYTVADLGADWIDMDIFDHPDSPTCTWVRDAAPGAPVGIMGPGGGWVPEGDPVLLFGDETALPAILRILRILRLSENEVRAWVAASPEDLSALNADPRVERVDDLLAALAETDPGEAGFVWVAAGERIAREARRHLTERGLPRDRFSAIAYWR</sequence>
<organism evidence="4 5">
    <name type="scientific">Rhodovulum sulfidophilum</name>
    <name type="common">Rhodobacter sulfidophilus</name>
    <dbReference type="NCBI Taxonomy" id="35806"/>
    <lineage>
        <taxon>Bacteria</taxon>
        <taxon>Pseudomonadati</taxon>
        <taxon>Pseudomonadota</taxon>
        <taxon>Alphaproteobacteria</taxon>
        <taxon>Rhodobacterales</taxon>
        <taxon>Paracoccaceae</taxon>
        <taxon>Rhodovulum</taxon>
    </lineage>
</organism>
<comment type="similarity">
    <text evidence="1">Belongs to the SIP oxidoreductase family.</text>
</comment>
<dbReference type="Pfam" id="PF08021">
    <property type="entry name" value="FAD_binding_9"/>
    <property type="match status" value="1"/>
</dbReference>
<feature type="domain" description="Siderophore-interacting FAD-binding" evidence="3">
    <location>
        <begin position="109"/>
        <end position="218"/>
    </location>
</feature>
<dbReference type="eggNOG" id="COG2375">
    <property type="taxonomic scope" value="Bacteria"/>
</dbReference>
<proteinExistence type="inferred from homology"/>
<dbReference type="Proteomes" id="UP000064912">
    <property type="component" value="Chromosome"/>
</dbReference>
<dbReference type="PANTHER" id="PTHR30157">
    <property type="entry name" value="FERRIC REDUCTASE, NADPH-DEPENDENT"/>
    <property type="match status" value="1"/>
</dbReference>
<gene>
    <name evidence="4" type="ORF">NHU_01029</name>
</gene>
<dbReference type="InterPro" id="IPR007037">
    <property type="entry name" value="SIP_rossman_dom"/>
</dbReference>
<dbReference type="AlphaFoldDB" id="A0A0D6B0I0"/>
<dbReference type="InterPro" id="IPR039374">
    <property type="entry name" value="SIP_fam"/>
</dbReference>
<evidence type="ECO:0000259" key="2">
    <source>
        <dbReference type="Pfam" id="PF04954"/>
    </source>
</evidence>